<organism evidence="2">
    <name type="scientific">uncultured Caudovirales phage</name>
    <dbReference type="NCBI Taxonomy" id="2100421"/>
    <lineage>
        <taxon>Viruses</taxon>
        <taxon>Duplodnaviria</taxon>
        <taxon>Heunggongvirae</taxon>
        <taxon>Uroviricota</taxon>
        <taxon>Caudoviricetes</taxon>
        <taxon>Peduoviridae</taxon>
        <taxon>Maltschvirus</taxon>
        <taxon>Maltschvirus maltsch</taxon>
    </lineage>
</organism>
<evidence type="ECO:0000313" key="2">
    <source>
        <dbReference type="EMBL" id="CAB4200251.1"/>
    </source>
</evidence>
<protein>
    <recommendedName>
        <fullName evidence="3">DUF1376 domain-containing protein</fullName>
    </recommendedName>
</protein>
<sequence length="239" mass="26283">MRYFKLHIGDFVAATARLSLIEEGIYMRLLIRCYQDEKPLPIDLDEIARMIGARRHAEKVAMSAVVRQFFSREEDGWHQKRVDAEIEKYAAKVILARSNGQSGGRHAARQREQELNDLNELGNQDATSVGVSPGASGVPNQEPRTMNHQSKDAAPPGAASGDLTKTMFDQGIAYLTGTGVKSDQQARALLGKWKKALGSDGSLIELLATAQRQGVVEPVGWMTKAIQAREPTTPSRGWN</sequence>
<feature type="region of interest" description="Disordered" evidence="1">
    <location>
        <begin position="123"/>
        <end position="159"/>
    </location>
</feature>
<dbReference type="Pfam" id="PF07120">
    <property type="entry name" value="DUF1376"/>
    <property type="match status" value="1"/>
</dbReference>
<feature type="compositionally biased region" description="Polar residues" evidence="1">
    <location>
        <begin position="138"/>
        <end position="148"/>
    </location>
</feature>
<name>A0A6J5RSH3_9CAUD</name>
<dbReference type="InterPro" id="IPR010781">
    <property type="entry name" value="DUF1376"/>
</dbReference>
<evidence type="ECO:0008006" key="3">
    <source>
        <dbReference type="Google" id="ProtNLM"/>
    </source>
</evidence>
<gene>
    <name evidence="2" type="ORF">UFOVP1339_35</name>
</gene>
<dbReference type="EMBL" id="LR797300">
    <property type="protein sequence ID" value="CAB4200251.1"/>
    <property type="molecule type" value="Genomic_DNA"/>
</dbReference>
<evidence type="ECO:0000256" key="1">
    <source>
        <dbReference type="SAM" id="MobiDB-lite"/>
    </source>
</evidence>
<accession>A0A6J5RSH3</accession>
<reference evidence="2" key="1">
    <citation type="submission" date="2020-05" db="EMBL/GenBank/DDBJ databases">
        <authorList>
            <person name="Chiriac C."/>
            <person name="Salcher M."/>
            <person name="Ghai R."/>
            <person name="Kavagutti S V."/>
        </authorList>
    </citation>
    <scope>NUCLEOTIDE SEQUENCE</scope>
</reference>
<proteinExistence type="predicted"/>